<dbReference type="InterPro" id="IPR004368">
    <property type="entry name" value="TIF_IF1"/>
</dbReference>
<organism evidence="7 8">
    <name type="scientific">Candidatus Coprosoma intestinipullorum</name>
    <dbReference type="NCBI Taxonomy" id="2840752"/>
    <lineage>
        <taxon>Bacteria</taxon>
        <taxon>Bacillati</taxon>
        <taxon>Bacillota</taxon>
        <taxon>Bacillota incertae sedis</taxon>
        <taxon>Candidatus Coprosoma</taxon>
    </lineage>
</organism>
<keyword evidence="2 4" id="KW-0396">Initiation factor</keyword>
<gene>
    <name evidence="4 7" type="primary">infA</name>
    <name evidence="7" type="ORF">IAB27_06070</name>
</gene>
<accession>A0A9D1D082</accession>
<comment type="subcellular location">
    <subcellularLocation>
        <location evidence="4">Cytoplasm</location>
    </subcellularLocation>
</comment>
<keyword evidence="3 4" id="KW-0648">Protein biosynthesis</keyword>
<keyword evidence="4" id="KW-0963">Cytoplasm</keyword>
<evidence type="ECO:0000313" key="7">
    <source>
        <dbReference type="EMBL" id="HIQ91171.1"/>
    </source>
</evidence>
<dbReference type="GO" id="GO:0005829">
    <property type="term" value="C:cytosol"/>
    <property type="evidence" value="ECO:0007669"/>
    <property type="project" value="TreeGrafter"/>
</dbReference>
<dbReference type="GO" id="GO:0003743">
    <property type="term" value="F:translation initiation factor activity"/>
    <property type="evidence" value="ECO:0007669"/>
    <property type="project" value="UniProtKB-UniRule"/>
</dbReference>
<dbReference type="SUPFAM" id="SSF50249">
    <property type="entry name" value="Nucleic acid-binding proteins"/>
    <property type="match status" value="1"/>
</dbReference>
<evidence type="ECO:0000256" key="2">
    <source>
        <dbReference type="ARBA" id="ARBA00022540"/>
    </source>
</evidence>
<proteinExistence type="inferred from homology"/>
<comment type="function">
    <text evidence="4">One of the essential components for the initiation of protein synthesis. Stabilizes the binding of IF-2 and IF-3 on the 30S subunit to which N-formylmethionyl-tRNA(fMet) subsequently binds. Helps modulate mRNA selection, yielding the 30S pre-initiation complex (PIC). Upon addition of the 50S ribosomal subunit IF-1, IF-2 and IF-3 are released leaving the mature 70S translation initiation complex.</text>
</comment>
<dbReference type="CDD" id="cd04451">
    <property type="entry name" value="S1_IF1"/>
    <property type="match status" value="1"/>
</dbReference>
<dbReference type="HAMAP" id="MF_00075">
    <property type="entry name" value="IF_1"/>
    <property type="match status" value="1"/>
</dbReference>
<reference evidence="7" key="2">
    <citation type="journal article" date="2021" name="PeerJ">
        <title>Extensive microbial diversity within the chicken gut microbiome revealed by metagenomics and culture.</title>
        <authorList>
            <person name="Gilroy R."/>
            <person name="Ravi A."/>
            <person name="Getino M."/>
            <person name="Pursley I."/>
            <person name="Horton D.L."/>
            <person name="Alikhan N.F."/>
            <person name="Baker D."/>
            <person name="Gharbi K."/>
            <person name="Hall N."/>
            <person name="Watson M."/>
            <person name="Adriaenssens E.M."/>
            <person name="Foster-Nyarko E."/>
            <person name="Jarju S."/>
            <person name="Secka A."/>
            <person name="Antonio M."/>
            <person name="Oren A."/>
            <person name="Chaudhuri R.R."/>
            <person name="La Ragione R."/>
            <person name="Hildebrand F."/>
            <person name="Pallen M.J."/>
        </authorList>
    </citation>
    <scope>NUCLEOTIDE SEQUENCE</scope>
    <source>
        <strain evidence="7">CHK147-3167</strain>
    </source>
</reference>
<evidence type="ECO:0000259" key="6">
    <source>
        <dbReference type="PROSITE" id="PS50832"/>
    </source>
</evidence>
<keyword evidence="4" id="KW-0694">RNA-binding</keyword>
<dbReference type="InterPro" id="IPR012340">
    <property type="entry name" value="NA-bd_OB-fold"/>
</dbReference>
<dbReference type="PANTHER" id="PTHR33370">
    <property type="entry name" value="TRANSLATION INITIATION FACTOR IF-1, CHLOROPLASTIC"/>
    <property type="match status" value="1"/>
</dbReference>
<dbReference type="PROSITE" id="PS50832">
    <property type="entry name" value="S1_IF1_TYPE"/>
    <property type="match status" value="1"/>
</dbReference>
<dbReference type="Gene3D" id="2.40.50.140">
    <property type="entry name" value="Nucleic acid-binding proteins"/>
    <property type="match status" value="1"/>
</dbReference>
<evidence type="ECO:0000256" key="5">
    <source>
        <dbReference type="NCBIfam" id="TIGR00008"/>
    </source>
</evidence>
<evidence type="ECO:0000256" key="3">
    <source>
        <dbReference type="ARBA" id="ARBA00022917"/>
    </source>
</evidence>
<dbReference type="Proteomes" id="UP000886786">
    <property type="component" value="Unassembled WGS sequence"/>
</dbReference>
<dbReference type="AlphaFoldDB" id="A0A9D1D082"/>
<comment type="subunit">
    <text evidence="4">Component of the 30S ribosomal translation pre-initiation complex which assembles on the 30S ribosome in the order IF-2 and IF-3, IF-1 and N-formylmethionyl-tRNA(fMet); mRNA recruitment can occur at any time during PIC assembly.</text>
</comment>
<dbReference type="EMBL" id="DVFV01000103">
    <property type="protein sequence ID" value="HIQ91171.1"/>
    <property type="molecule type" value="Genomic_DNA"/>
</dbReference>
<dbReference type="InterPro" id="IPR006196">
    <property type="entry name" value="RNA-binding_domain_S1_IF1"/>
</dbReference>
<reference evidence="7" key="1">
    <citation type="submission" date="2020-10" db="EMBL/GenBank/DDBJ databases">
        <authorList>
            <person name="Gilroy R."/>
        </authorList>
    </citation>
    <scope>NUCLEOTIDE SEQUENCE</scope>
    <source>
        <strain evidence="7">CHK147-3167</strain>
    </source>
</reference>
<comment type="similarity">
    <text evidence="1 4">Belongs to the IF-1 family.</text>
</comment>
<evidence type="ECO:0000256" key="1">
    <source>
        <dbReference type="ARBA" id="ARBA00010939"/>
    </source>
</evidence>
<evidence type="ECO:0000313" key="8">
    <source>
        <dbReference type="Proteomes" id="UP000886786"/>
    </source>
</evidence>
<dbReference type="NCBIfam" id="TIGR00008">
    <property type="entry name" value="infA"/>
    <property type="match status" value="1"/>
</dbReference>
<dbReference type="GO" id="GO:0043022">
    <property type="term" value="F:ribosome binding"/>
    <property type="evidence" value="ECO:0007669"/>
    <property type="project" value="UniProtKB-UniRule"/>
</dbReference>
<dbReference type="PANTHER" id="PTHR33370:SF1">
    <property type="entry name" value="TRANSLATION INITIATION FACTOR IF-1, CHLOROPLASTIC"/>
    <property type="match status" value="1"/>
</dbReference>
<evidence type="ECO:0000256" key="4">
    <source>
        <dbReference type="HAMAP-Rule" id="MF_00075"/>
    </source>
</evidence>
<dbReference type="GO" id="GO:0019843">
    <property type="term" value="F:rRNA binding"/>
    <property type="evidence" value="ECO:0007669"/>
    <property type="project" value="UniProtKB-UniRule"/>
</dbReference>
<keyword evidence="4" id="KW-0699">rRNA-binding</keyword>
<protein>
    <recommendedName>
        <fullName evidence="4 5">Translation initiation factor IF-1</fullName>
    </recommendedName>
</protein>
<dbReference type="Pfam" id="PF01176">
    <property type="entry name" value="eIF-1a"/>
    <property type="match status" value="1"/>
</dbReference>
<comment type="caution">
    <text evidence="7">The sequence shown here is derived from an EMBL/GenBank/DDBJ whole genome shotgun (WGS) entry which is preliminary data.</text>
</comment>
<name>A0A9D1D082_9FIRM</name>
<feature type="domain" description="S1-like" evidence="6">
    <location>
        <begin position="1"/>
        <end position="72"/>
    </location>
</feature>
<dbReference type="FunFam" id="2.40.50.140:FF:000002">
    <property type="entry name" value="Translation initiation factor IF-1"/>
    <property type="match status" value="1"/>
</dbReference>
<sequence length="73" mass="8466">MAKEDVIETEGQVIEILPGREFKVRLENDHVIKARISGKMHIHHIRILLGDKVKVELSPYDLTCGRITYRVTR</sequence>